<protein>
    <submittedName>
        <fullName evidence="1">Uncharacterized protein</fullName>
    </submittedName>
</protein>
<reference evidence="1" key="1">
    <citation type="submission" date="2019-08" db="EMBL/GenBank/DDBJ databases">
        <authorList>
            <person name="Kucharzyk K."/>
            <person name="Murdoch R.W."/>
            <person name="Higgins S."/>
            <person name="Loffler F."/>
        </authorList>
    </citation>
    <scope>NUCLEOTIDE SEQUENCE</scope>
</reference>
<gene>
    <name evidence="1" type="ORF">SDC9_193738</name>
</gene>
<dbReference type="AlphaFoldDB" id="A0A645I4C3"/>
<proteinExistence type="predicted"/>
<evidence type="ECO:0000313" key="1">
    <source>
        <dbReference type="EMBL" id="MPN46155.1"/>
    </source>
</evidence>
<name>A0A645I4C3_9ZZZZ</name>
<organism evidence="1">
    <name type="scientific">bioreactor metagenome</name>
    <dbReference type="NCBI Taxonomy" id="1076179"/>
    <lineage>
        <taxon>unclassified sequences</taxon>
        <taxon>metagenomes</taxon>
        <taxon>ecological metagenomes</taxon>
    </lineage>
</organism>
<comment type="caution">
    <text evidence="1">The sequence shown here is derived from an EMBL/GenBank/DDBJ whole genome shotgun (WGS) entry which is preliminary data.</text>
</comment>
<dbReference type="EMBL" id="VSSQ01106597">
    <property type="protein sequence ID" value="MPN46155.1"/>
    <property type="molecule type" value="Genomic_DNA"/>
</dbReference>
<accession>A0A645I4C3</accession>
<sequence>MPSTPIPSTGICGFSIKLLRSPIVRAPGTINTIPARDMRASIRFVRNILKAFFEPEMNISEKTVSPVSEAFFAIPIAPDVKKA</sequence>